<dbReference type="InterPro" id="IPR010369">
    <property type="entry name" value="SOK"/>
</dbReference>
<accession>A0A059BHK6</accession>
<dbReference type="Pfam" id="PF06136">
    <property type="entry name" value="SOK"/>
    <property type="match status" value="1"/>
</dbReference>
<comment type="similarity">
    <text evidence="7">Belongs to the SOSEKI family.</text>
</comment>
<evidence type="ECO:0000256" key="1">
    <source>
        <dbReference type="ARBA" id="ARBA00004413"/>
    </source>
</evidence>
<evidence type="ECO:0000256" key="3">
    <source>
        <dbReference type="ARBA" id="ARBA00022475"/>
    </source>
</evidence>
<evidence type="ECO:0000259" key="8">
    <source>
        <dbReference type="Pfam" id="PF06136"/>
    </source>
</evidence>
<evidence type="ECO:0000256" key="4">
    <source>
        <dbReference type="ARBA" id="ARBA00022618"/>
    </source>
</evidence>
<dbReference type="EMBL" id="KK198759">
    <property type="protein sequence ID" value="KCW65504.1"/>
    <property type="molecule type" value="Genomic_DNA"/>
</dbReference>
<reference evidence="9" key="1">
    <citation type="submission" date="2013-07" db="EMBL/GenBank/DDBJ databases">
        <title>The genome of Eucalyptus grandis.</title>
        <authorList>
            <person name="Schmutz J."/>
            <person name="Hayes R."/>
            <person name="Myburg A."/>
            <person name="Tuskan G."/>
            <person name="Grattapaglia D."/>
            <person name="Rokhsar D.S."/>
        </authorList>
    </citation>
    <scope>NUCLEOTIDE SEQUENCE</scope>
    <source>
        <tissue evidence="9">Leaf extractions</tissue>
    </source>
</reference>
<dbReference type="AlphaFoldDB" id="A0A059BHK6"/>
<feature type="domain" description="SOSEKI DIX-like" evidence="8">
    <location>
        <begin position="43"/>
        <end position="100"/>
    </location>
</feature>
<keyword evidence="4" id="KW-0132">Cell division</keyword>
<dbReference type="STRING" id="71139.A0A059BHK6"/>
<dbReference type="Gramene" id="KCW65504">
    <property type="protein sequence ID" value="KCW65504"/>
    <property type="gene ID" value="EUGRSUZ_G02909"/>
</dbReference>
<dbReference type="PANTHER" id="PTHR31083">
    <property type="entry name" value="UPSTREAM OF FLC PROTEIN (DUF966)"/>
    <property type="match status" value="1"/>
</dbReference>
<organism evidence="9">
    <name type="scientific">Eucalyptus grandis</name>
    <name type="common">Flooded gum</name>
    <dbReference type="NCBI Taxonomy" id="71139"/>
    <lineage>
        <taxon>Eukaryota</taxon>
        <taxon>Viridiplantae</taxon>
        <taxon>Streptophyta</taxon>
        <taxon>Embryophyta</taxon>
        <taxon>Tracheophyta</taxon>
        <taxon>Spermatophyta</taxon>
        <taxon>Magnoliopsida</taxon>
        <taxon>eudicotyledons</taxon>
        <taxon>Gunneridae</taxon>
        <taxon>Pentapetalae</taxon>
        <taxon>rosids</taxon>
        <taxon>malvids</taxon>
        <taxon>Myrtales</taxon>
        <taxon>Myrtaceae</taxon>
        <taxon>Myrtoideae</taxon>
        <taxon>Eucalypteae</taxon>
        <taxon>Eucalyptus</taxon>
    </lineage>
</organism>
<dbReference type="PANTHER" id="PTHR31083:SF4">
    <property type="entry name" value="PROTEIN SOSEKI 4-RELATED"/>
    <property type="match status" value="1"/>
</dbReference>
<keyword evidence="2" id="KW-0217">Developmental protein</keyword>
<comment type="subcellular location">
    <subcellularLocation>
        <location evidence="1">Cell membrane</location>
        <topology evidence="1">Peripheral membrane protein</topology>
        <orientation evidence="1">Cytoplasmic side</orientation>
    </subcellularLocation>
</comment>
<evidence type="ECO:0000256" key="5">
    <source>
        <dbReference type="ARBA" id="ARBA00023136"/>
    </source>
</evidence>
<keyword evidence="6" id="KW-0131">Cell cycle</keyword>
<dbReference type="InParanoid" id="A0A059BHK6"/>
<gene>
    <name evidence="9" type="ORF">EUGRSUZ_G02909</name>
</gene>
<dbReference type="GO" id="GO:0051301">
    <property type="term" value="P:cell division"/>
    <property type="evidence" value="ECO:0007669"/>
    <property type="project" value="UniProtKB-KW"/>
</dbReference>
<dbReference type="GO" id="GO:0051258">
    <property type="term" value="P:protein polymerization"/>
    <property type="evidence" value="ECO:0007669"/>
    <property type="project" value="UniProtKB-ARBA"/>
</dbReference>
<keyword evidence="5" id="KW-0472">Membrane</keyword>
<protein>
    <recommendedName>
        <fullName evidence="8">SOSEKI DIX-like domain-containing protein</fullName>
    </recommendedName>
</protein>
<dbReference type="GO" id="GO:0005886">
    <property type="term" value="C:plasma membrane"/>
    <property type="evidence" value="ECO:0007669"/>
    <property type="project" value="UniProtKB-SubCell"/>
</dbReference>
<proteinExistence type="inferred from homology"/>
<evidence type="ECO:0000313" key="9">
    <source>
        <dbReference type="EMBL" id="KCW65504.1"/>
    </source>
</evidence>
<evidence type="ECO:0000256" key="7">
    <source>
        <dbReference type="ARBA" id="ARBA00024211"/>
    </source>
</evidence>
<evidence type="ECO:0000256" key="6">
    <source>
        <dbReference type="ARBA" id="ARBA00023306"/>
    </source>
</evidence>
<dbReference type="OMA" id="ARKWIEP"/>
<sequence length="114" mass="13113">MSVSSRFNEADVLWVPQKFQDTDTSPERARKWIEPQAKMESKVPVVYYLSRNGHLEHPHFMEVPLSSPGGGLFLRDVINRLNCLRGPGVASMYSWSSKRHDLQKWVCVARLDRG</sequence>
<dbReference type="InterPro" id="IPR048351">
    <property type="entry name" value="SOK_DIX"/>
</dbReference>
<keyword evidence="3" id="KW-1003">Cell membrane</keyword>
<evidence type="ECO:0000256" key="2">
    <source>
        <dbReference type="ARBA" id="ARBA00022473"/>
    </source>
</evidence>
<name>A0A059BHK6_EUCGR</name>